<accession>A0ABR0EAT3</accession>
<organism evidence="2 3">
    <name type="scientific">Zasmidium cellare</name>
    <name type="common">Wine cellar mold</name>
    <name type="synonym">Racodium cellare</name>
    <dbReference type="NCBI Taxonomy" id="395010"/>
    <lineage>
        <taxon>Eukaryota</taxon>
        <taxon>Fungi</taxon>
        <taxon>Dikarya</taxon>
        <taxon>Ascomycota</taxon>
        <taxon>Pezizomycotina</taxon>
        <taxon>Dothideomycetes</taxon>
        <taxon>Dothideomycetidae</taxon>
        <taxon>Mycosphaerellales</taxon>
        <taxon>Mycosphaerellaceae</taxon>
        <taxon>Zasmidium</taxon>
    </lineage>
</organism>
<dbReference type="Pfam" id="PF10230">
    <property type="entry name" value="LIDHydrolase"/>
    <property type="match status" value="1"/>
</dbReference>
<proteinExistence type="predicted"/>
<dbReference type="EMBL" id="JAXOVC010000008">
    <property type="protein sequence ID" value="KAK4498238.1"/>
    <property type="molecule type" value="Genomic_DNA"/>
</dbReference>
<keyword evidence="1" id="KW-0378">Hydrolase</keyword>
<evidence type="ECO:0000256" key="1">
    <source>
        <dbReference type="ARBA" id="ARBA00022801"/>
    </source>
</evidence>
<keyword evidence="3" id="KW-1185">Reference proteome</keyword>
<reference evidence="2 3" key="1">
    <citation type="journal article" date="2023" name="G3 (Bethesda)">
        <title>A chromosome-level genome assembly of Zasmidium syzygii isolated from banana leaves.</title>
        <authorList>
            <person name="van Westerhoven A.C."/>
            <person name="Mehrabi R."/>
            <person name="Talebi R."/>
            <person name="Steentjes M.B.F."/>
            <person name="Corcolon B."/>
            <person name="Chong P.A."/>
            <person name="Kema G.H.J."/>
            <person name="Seidl M.F."/>
        </authorList>
    </citation>
    <scope>NUCLEOTIDE SEQUENCE [LARGE SCALE GENOMIC DNA]</scope>
    <source>
        <strain evidence="2 3">P124</strain>
    </source>
</reference>
<evidence type="ECO:0000313" key="2">
    <source>
        <dbReference type="EMBL" id="KAK4498238.1"/>
    </source>
</evidence>
<dbReference type="InterPro" id="IPR019363">
    <property type="entry name" value="LDAH"/>
</dbReference>
<sequence>MPAKLAWLESVPGGAPLISTMIRYICYPPEDANIATRWLRSRWGLHSTLHLAKEEMTRIADDTWDDEVWGAPYPTSLSEPRPKLFFLFGEHDDWIPSGPRDELIAARGRPNRSEVARHEWRATMEIERTGIPHDFAVRHGKPVAVKVAEWIEKILEEDGTAL</sequence>
<evidence type="ECO:0000313" key="3">
    <source>
        <dbReference type="Proteomes" id="UP001305779"/>
    </source>
</evidence>
<protein>
    <submittedName>
        <fullName evidence="2">Uncharacterized protein</fullName>
    </submittedName>
</protein>
<dbReference type="PANTHER" id="PTHR13390">
    <property type="entry name" value="LIPASE"/>
    <property type="match status" value="1"/>
</dbReference>
<name>A0ABR0EAT3_ZASCE</name>
<dbReference type="Proteomes" id="UP001305779">
    <property type="component" value="Unassembled WGS sequence"/>
</dbReference>
<gene>
    <name evidence="2" type="ORF">PRZ48_010895</name>
</gene>
<dbReference type="PANTHER" id="PTHR13390:SF0">
    <property type="entry name" value="LIPID DROPLET-ASSOCIATED HYDROLASE"/>
    <property type="match status" value="1"/>
</dbReference>
<comment type="caution">
    <text evidence="2">The sequence shown here is derived from an EMBL/GenBank/DDBJ whole genome shotgun (WGS) entry which is preliminary data.</text>
</comment>